<reference evidence="2 3" key="1">
    <citation type="journal article" date="2016" name="Nat. Commun.">
        <title>Ectomycorrhizal ecology is imprinted in the genome of the dominant symbiotic fungus Cenococcum geophilum.</title>
        <authorList>
            <consortium name="DOE Joint Genome Institute"/>
            <person name="Peter M."/>
            <person name="Kohler A."/>
            <person name="Ohm R.A."/>
            <person name="Kuo A."/>
            <person name="Krutzmann J."/>
            <person name="Morin E."/>
            <person name="Arend M."/>
            <person name="Barry K.W."/>
            <person name="Binder M."/>
            <person name="Choi C."/>
            <person name="Clum A."/>
            <person name="Copeland A."/>
            <person name="Grisel N."/>
            <person name="Haridas S."/>
            <person name="Kipfer T."/>
            <person name="LaButti K."/>
            <person name="Lindquist E."/>
            <person name="Lipzen A."/>
            <person name="Maire R."/>
            <person name="Meier B."/>
            <person name="Mihaltcheva S."/>
            <person name="Molinier V."/>
            <person name="Murat C."/>
            <person name="Poggeler S."/>
            <person name="Quandt C.A."/>
            <person name="Sperisen C."/>
            <person name="Tritt A."/>
            <person name="Tisserant E."/>
            <person name="Crous P.W."/>
            <person name="Henrissat B."/>
            <person name="Nehls U."/>
            <person name="Egli S."/>
            <person name="Spatafora J.W."/>
            <person name="Grigoriev I.V."/>
            <person name="Martin F.M."/>
        </authorList>
    </citation>
    <scope>NUCLEOTIDE SEQUENCE [LARGE SCALE GENOMIC DNA]</scope>
    <source>
        <strain evidence="2 3">CBS 207.34</strain>
    </source>
</reference>
<dbReference type="InterPro" id="IPR036396">
    <property type="entry name" value="Cyt_P450_sf"/>
</dbReference>
<evidence type="ECO:0000313" key="3">
    <source>
        <dbReference type="Proteomes" id="UP000250140"/>
    </source>
</evidence>
<name>A0A8E2ES85_9PEZI</name>
<dbReference type="GO" id="GO:0016705">
    <property type="term" value="F:oxidoreductase activity, acting on paired donors, with incorporation or reduction of molecular oxygen"/>
    <property type="evidence" value="ECO:0007669"/>
    <property type="project" value="InterPro"/>
</dbReference>
<evidence type="ECO:0000313" key="2">
    <source>
        <dbReference type="EMBL" id="OCL03967.1"/>
    </source>
</evidence>
<dbReference type="SUPFAM" id="SSF48264">
    <property type="entry name" value="Cytochrome P450"/>
    <property type="match status" value="1"/>
</dbReference>
<dbReference type="PANTHER" id="PTHR24305">
    <property type="entry name" value="CYTOCHROME P450"/>
    <property type="match status" value="1"/>
</dbReference>
<dbReference type="GO" id="GO:0005506">
    <property type="term" value="F:iron ion binding"/>
    <property type="evidence" value="ECO:0007669"/>
    <property type="project" value="InterPro"/>
</dbReference>
<gene>
    <name evidence="2" type="ORF">AOQ84DRAFT_391857</name>
</gene>
<accession>A0A8E2ES85</accession>
<comment type="similarity">
    <text evidence="1">Belongs to the cytochrome P450 family.</text>
</comment>
<dbReference type="PANTHER" id="PTHR24305:SF166">
    <property type="entry name" value="CYTOCHROME P450 12A4, MITOCHONDRIAL-RELATED"/>
    <property type="match status" value="1"/>
</dbReference>
<dbReference type="InterPro" id="IPR050121">
    <property type="entry name" value="Cytochrome_P450_monoxygenase"/>
</dbReference>
<dbReference type="InterPro" id="IPR001128">
    <property type="entry name" value="Cyt_P450"/>
</dbReference>
<dbReference type="Gene3D" id="1.10.630.10">
    <property type="entry name" value="Cytochrome P450"/>
    <property type="match status" value="1"/>
</dbReference>
<dbReference type="AlphaFoldDB" id="A0A8E2ES85"/>
<evidence type="ECO:0000256" key="1">
    <source>
        <dbReference type="ARBA" id="ARBA00010617"/>
    </source>
</evidence>
<sequence>MDFAICAALSLLETAALFQSQYVHSDSISRSFFSLLALQYLAIKAYNIFIYPFYRSPLRHLPGPKDGHFLLGQEYKLYKANGPHELQLSWMRQWPDAPFIRYLSIANKEILLVNSLQAHREVLQTKCYEFEKPEFFRRIIGEIVGVGLLFAEGEEHKKQRRLLNGPFSFGNVKKLQVVFNAKAQELTATLAKKASSNPDEPIEVSKIFSKATLDIIGLVVLGVELNSLSSSSSFAECYGRILNQSPVGQAISALNMFLPVRKWLPLKANRDFVKANQEVRRLLREAIRERKREILEEEKTKSQFTVEGGRDLLTFMIYEKSQGENPWTDEDILGHPAASS</sequence>
<dbReference type="Proteomes" id="UP000250140">
    <property type="component" value="Unassembled WGS sequence"/>
</dbReference>
<dbReference type="EMBL" id="KV750648">
    <property type="protein sequence ID" value="OCL03967.1"/>
    <property type="molecule type" value="Genomic_DNA"/>
</dbReference>
<protein>
    <submittedName>
        <fullName evidence="2">Cytochrome P450</fullName>
    </submittedName>
</protein>
<dbReference type="GO" id="GO:0020037">
    <property type="term" value="F:heme binding"/>
    <property type="evidence" value="ECO:0007669"/>
    <property type="project" value="InterPro"/>
</dbReference>
<proteinExistence type="inferred from homology"/>
<dbReference type="Pfam" id="PF00067">
    <property type="entry name" value="p450"/>
    <property type="match status" value="1"/>
</dbReference>
<keyword evidence="3" id="KW-1185">Reference proteome</keyword>
<organism evidence="2 3">
    <name type="scientific">Glonium stellatum</name>
    <dbReference type="NCBI Taxonomy" id="574774"/>
    <lineage>
        <taxon>Eukaryota</taxon>
        <taxon>Fungi</taxon>
        <taxon>Dikarya</taxon>
        <taxon>Ascomycota</taxon>
        <taxon>Pezizomycotina</taxon>
        <taxon>Dothideomycetes</taxon>
        <taxon>Pleosporomycetidae</taxon>
        <taxon>Gloniales</taxon>
        <taxon>Gloniaceae</taxon>
        <taxon>Glonium</taxon>
    </lineage>
</organism>
<dbReference type="OrthoDB" id="1470350at2759"/>
<dbReference type="GO" id="GO:0004497">
    <property type="term" value="F:monooxygenase activity"/>
    <property type="evidence" value="ECO:0007669"/>
    <property type="project" value="InterPro"/>
</dbReference>